<gene>
    <name evidence="2" type="ORF">DD559_12680</name>
</gene>
<evidence type="ECO:0000313" key="3">
    <source>
        <dbReference type="Proteomes" id="UP000245890"/>
    </source>
</evidence>
<protein>
    <recommendedName>
        <fullName evidence="1">Contractile injection system tube protein N-terminal domain-containing protein</fullName>
    </recommendedName>
</protein>
<dbReference type="AlphaFoldDB" id="A0A2U0SFE9"/>
<organism evidence="2 3">
    <name type="scientific">Sphingomonas pokkalii</name>
    <dbReference type="NCBI Taxonomy" id="2175090"/>
    <lineage>
        <taxon>Bacteria</taxon>
        <taxon>Pseudomonadati</taxon>
        <taxon>Pseudomonadota</taxon>
        <taxon>Alphaproteobacteria</taxon>
        <taxon>Sphingomonadales</taxon>
        <taxon>Sphingomonadaceae</taxon>
        <taxon>Sphingomonas</taxon>
    </lineage>
</organism>
<dbReference type="Pfam" id="PF19266">
    <property type="entry name" value="CIS_tube"/>
    <property type="match status" value="1"/>
</dbReference>
<proteinExistence type="predicted"/>
<sequence>MTITAYTDPQFTSKAGGANPFTVWMNPASYNYSRRIAYNDRQAQGASGPSPDFNRIAEESVTFELMFDATGVLPVPTGQSYANGVADVIDQFLSLVATLKGSIHSPNYLILSWAQLQYQCVLSNVRITYTLFAPNGTPLRAKMDVEFSSFTSEGMLAKGTQKQSPDLTHAVTVITGDTLPDLCYRIYGESRYYIQVARFNRLLDFRTLQPGTRLLFPPLSGSAA</sequence>
<dbReference type="EMBL" id="QENQ01000001">
    <property type="protein sequence ID" value="PVX30079.1"/>
    <property type="molecule type" value="Genomic_DNA"/>
</dbReference>
<evidence type="ECO:0000313" key="2">
    <source>
        <dbReference type="EMBL" id="PVX30079.1"/>
    </source>
</evidence>
<feature type="domain" description="Contractile injection system tube protein N-terminal" evidence="1">
    <location>
        <begin position="1"/>
        <end position="153"/>
    </location>
</feature>
<keyword evidence="3" id="KW-1185">Reference proteome</keyword>
<dbReference type="InterPro" id="IPR045361">
    <property type="entry name" value="CIS_tube_prot_N"/>
</dbReference>
<name>A0A2U0SFE9_9SPHN</name>
<accession>A0A2U0SFE9</accession>
<evidence type="ECO:0000259" key="1">
    <source>
        <dbReference type="Pfam" id="PF19266"/>
    </source>
</evidence>
<comment type="caution">
    <text evidence="2">The sequence shown here is derived from an EMBL/GenBank/DDBJ whole genome shotgun (WGS) entry which is preliminary data.</text>
</comment>
<reference evidence="2 3" key="1">
    <citation type="submission" date="2018-05" db="EMBL/GenBank/DDBJ databases">
        <title>Description of Sphingomonas pokkalii sp nov, isolated from the rhizosphere of saline tolerant pokkali rice and its draft genome analysis.</title>
        <authorList>
            <person name="Menon R."/>
            <person name="Kumari S."/>
            <person name="Rameshkumar N."/>
        </authorList>
    </citation>
    <scope>NUCLEOTIDE SEQUENCE [LARGE SCALE GENOMIC DNA]</scope>
    <source>
        <strain evidence="2 3">L3B27</strain>
    </source>
</reference>
<dbReference type="Proteomes" id="UP000245890">
    <property type="component" value="Unassembled WGS sequence"/>
</dbReference>